<reference evidence="10" key="1">
    <citation type="submission" date="2020-10" db="EMBL/GenBank/DDBJ databases">
        <title>Sequencing the genomes of 1000 actinobacteria strains.</title>
        <authorList>
            <person name="Klenk H.-P."/>
        </authorList>
    </citation>
    <scope>NUCLEOTIDE SEQUENCE</scope>
    <source>
        <strain evidence="10">DSM 45354</strain>
    </source>
</reference>
<comment type="caution">
    <text evidence="10">The sequence shown here is derived from an EMBL/GenBank/DDBJ whole genome shotgun (WGS) entry which is preliminary data.</text>
</comment>
<dbReference type="Pfam" id="PF00528">
    <property type="entry name" value="BPD_transp_1"/>
    <property type="match status" value="1"/>
</dbReference>
<dbReference type="EMBL" id="JADBEM010000001">
    <property type="protein sequence ID" value="MBE1607086.1"/>
    <property type="molecule type" value="Genomic_DNA"/>
</dbReference>
<feature type="transmembrane region" description="Helical" evidence="7">
    <location>
        <begin position="225"/>
        <end position="247"/>
    </location>
</feature>
<dbReference type="InterPro" id="IPR051393">
    <property type="entry name" value="ABC_transporter_permease"/>
</dbReference>
<feature type="transmembrane region" description="Helical" evidence="7">
    <location>
        <begin position="288"/>
        <end position="310"/>
    </location>
</feature>
<keyword evidence="11" id="KW-1185">Reference proteome</keyword>
<dbReference type="RefSeq" id="WP_192751085.1">
    <property type="nucleotide sequence ID" value="NZ_BAABJL010000151.1"/>
</dbReference>
<keyword evidence="6 7" id="KW-0472">Membrane</keyword>
<dbReference type="PROSITE" id="PS50928">
    <property type="entry name" value="ABC_TM1"/>
    <property type="match status" value="1"/>
</dbReference>
<evidence type="ECO:0000256" key="7">
    <source>
        <dbReference type="RuleBase" id="RU363032"/>
    </source>
</evidence>
<protein>
    <submittedName>
        <fullName evidence="10">Multiple sugar transport system permease protein</fullName>
    </submittedName>
</protein>
<keyword evidence="2 7" id="KW-0813">Transport</keyword>
<keyword evidence="5 7" id="KW-1133">Transmembrane helix</keyword>
<feature type="domain" description="ABC transmembrane type-1" evidence="9">
    <location>
        <begin position="94"/>
        <end position="307"/>
    </location>
</feature>
<evidence type="ECO:0000256" key="8">
    <source>
        <dbReference type="SAM" id="MobiDB-lite"/>
    </source>
</evidence>
<feature type="compositionally biased region" description="Pro residues" evidence="8">
    <location>
        <begin position="15"/>
        <end position="24"/>
    </location>
</feature>
<feature type="region of interest" description="Disordered" evidence="8">
    <location>
        <begin position="1"/>
        <end position="24"/>
    </location>
</feature>
<keyword evidence="3" id="KW-1003">Cell membrane</keyword>
<dbReference type="GO" id="GO:0055085">
    <property type="term" value="P:transmembrane transport"/>
    <property type="evidence" value="ECO:0007669"/>
    <property type="project" value="InterPro"/>
</dbReference>
<gene>
    <name evidence="10" type="ORF">HEB94_003934</name>
</gene>
<keyword evidence="10" id="KW-0762">Sugar transport</keyword>
<dbReference type="Gene3D" id="1.10.3720.10">
    <property type="entry name" value="MetI-like"/>
    <property type="match status" value="1"/>
</dbReference>
<dbReference type="Proteomes" id="UP000638648">
    <property type="component" value="Unassembled WGS sequence"/>
</dbReference>
<evidence type="ECO:0000256" key="6">
    <source>
        <dbReference type="ARBA" id="ARBA00023136"/>
    </source>
</evidence>
<feature type="transmembrane region" description="Helical" evidence="7">
    <location>
        <begin position="34"/>
        <end position="65"/>
    </location>
</feature>
<evidence type="ECO:0000313" key="10">
    <source>
        <dbReference type="EMBL" id="MBE1607086.1"/>
    </source>
</evidence>
<dbReference type="CDD" id="cd06261">
    <property type="entry name" value="TM_PBP2"/>
    <property type="match status" value="1"/>
</dbReference>
<dbReference type="InterPro" id="IPR035906">
    <property type="entry name" value="MetI-like_sf"/>
</dbReference>
<dbReference type="PANTHER" id="PTHR30193">
    <property type="entry name" value="ABC TRANSPORTER PERMEASE PROTEIN"/>
    <property type="match status" value="1"/>
</dbReference>
<accession>A0A927MUF1</accession>
<feature type="transmembrane region" description="Helical" evidence="7">
    <location>
        <begin position="179"/>
        <end position="204"/>
    </location>
</feature>
<evidence type="ECO:0000256" key="2">
    <source>
        <dbReference type="ARBA" id="ARBA00022448"/>
    </source>
</evidence>
<evidence type="ECO:0000256" key="1">
    <source>
        <dbReference type="ARBA" id="ARBA00004651"/>
    </source>
</evidence>
<evidence type="ECO:0000256" key="3">
    <source>
        <dbReference type="ARBA" id="ARBA00022475"/>
    </source>
</evidence>
<sequence length="320" mass="34756">MAVTATRTDPTGRPGSPPVTGPPPWHQRNRARDLLAAAAFLTPNVALYCLFIVVPTVTGIVLGFYDWNMFDPPRFVGAANYLQLVHDPEMLVALKNTIVYLVLGVVPTVLIGFMLAVLVNTNLRGVGVIRVAYFMPVVVSAAVSAVLWSWLYQPGVGVINLVLSKVGIQGPAWLVDTTWALPALTLMLIWLALPIVIILYLAALQRIPESVYEAAKIDGAGMWARLWRITWPNVSTGTLLVLALQFVNFMGAPFEVSLIMTDGGPLGSTEALSLYIYKVAFEQADVGYAAALSMVQFLIIVVVAGGLRLTNRLVSLRRAR</sequence>
<name>A0A927MUF1_9ACTN</name>
<dbReference type="GO" id="GO:0005886">
    <property type="term" value="C:plasma membrane"/>
    <property type="evidence" value="ECO:0007669"/>
    <property type="project" value="UniProtKB-SubCell"/>
</dbReference>
<evidence type="ECO:0000259" key="9">
    <source>
        <dbReference type="PROSITE" id="PS50928"/>
    </source>
</evidence>
<dbReference type="InterPro" id="IPR000515">
    <property type="entry name" value="MetI-like"/>
</dbReference>
<comment type="similarity">
    <text evidence="7">Belongs to the binding-protein-dependent transport system permease family.</text>
</comment>
<evidence type="ECO:0000256" key="5">
    <source>
        <dbReference type="ARBA" id="ARBA00022989"/>
    </source>
</evidence>
<comment type="subcellular location">
    <subcellularLocation>
        <location evidence="1 7">Cell membrane</location>
        <topology evidence="1 7">Multi-pass membrane protein</topology>
    </subcellularLocation>
</comment>
<evidence type="ECO:0000256" key="4">
    <source>
        <dbReference type="ARBA" id="ARBA00022692"/>
    </source>
</evidence>
<feature type="transmembrane region" description="Helical" evidence="7">
    <location>
        <begin position="131"/>
        <end position="151"/>
    </location>
</feature>
<dbReference type="SUPFAM" id="SSF161098">
    <property type="entry name" value="MetI-like"/>
    <property type="match status" value="1"/>
</dbReference>
<evidence type="ECO:0000313" key="11">
    <source>
        <dbReference type="Proteomes" id="UP000638648"/>
    </source>
</evidence>
<proteinExistence type="inferred from homology"/>
<feature type="transmembrane region" description="Helical" evidence="7">
    <location>
        <begin position="98"/>
        <end position="119"/>
    </location>
</feature>
<dbReference type="PANTHER" id="PTHR30193:SF37">
    <property type="entry name" value="INNER MEMBRANE ABC TRANSPORTER PERMEASE PROTEIN YCJO"/>
    <property type="match status" value="1"/>
</dbReference>
<dbReference type="AlphaFoldDB" id="A0A927MUF1"/>
<keyword evidence="4 7" id="KW-0812">Transmembrane</keyword>
<organism evidence="10 11">
    <name type="scientific">Actinopolymorpha pittospori</name>
    <dbReference type="NCBI Taxonomy" id="648752"/>
    <lineage>
        <taxon>Bacteria</taxon>
        <taxon>Bacillati</taxon>
        <taxon>Actinomycetota</taxon>
        <taxon>Actinomycetes</taxon>
        <taxon>Propionibacteriales</taxon>
        <taxon>Actinopolymorphaceae</taxon>
        <taxon>Actinopolymorpha</taxon>
    </lineage>
</organism>